<dbReference type="InterPro" id="IPR043917">
    <property type="entry name" value="DUF5753"/>
</dbReference>
<dbReference type="SUPFAM" id="SSF47413">
    <property type="entry name" value="lambda repressor-like DNA-binding domains"/>
    <property type="match status" value="1"/>
</dbReference>
<evidence type="ECO:0000313" key="2">
    <source>
        <dbReference type="EMBL" id="MFC4868418.1"/>
    </source>
</evidence>
<dbReference type="RefSeq" id="WP_344143638.1">
    <property type="nucleotide sequence ID" value="NZ_BAAAQI010000008.1"/>
</dbReference>
<evidence type="ECO:0000259" key="1">
    <source>
        <dbReference type="PROSITE" id="PS50943"/>
    </source>
</evidence>
<gene>
    <name evidence="2" type="ORF">ACFPCZ_17425</name>
</gene>
<protein>
    <submittedName>
        <fullName evidence="2">Helix-turn-helix domain-containing protein</fullName>
    </submittedName>
</protein>
<evidence type="ECO:0000313" key="3">
    <source>
        <dbReference type="Proteomes" id="UP001595858"/>
    </source>
</evidence>
<reference evidence="3" key="1">
    <citation type="journal article" date="2019" name="Int. J. Syst. Evol. Microbiol.">
        <title>The Global Catalogue of Microorganisms (GCM) 10K type strain sequencing project: providing services to taxonomists for standard genome sequencing and annotation.</title>
        <authorList>
            <consortium name="The Broad Institute Genomics Platform"/>
            <consortium name="The Broad Institute Genome Sequencing Center for Infectious Disease"/>
            <person name="Wu L."/>
            <person name="Ma J."/>
        </authorList>
    </citation>
    <scope>NUCLEOTIDE SEQUENCE [LARGE SCALE GENOMIC DNA]</scope>
    <source>
        <strain evidence="3">CGMCC 4.7304</strain>
    </source>
</reference>
<dbReference type="EMBL" id="JBHSIY010000014">
    <property type="protein sequence ID" value="MFC4868418.1"/>
    <property type="molecule type" value="Genomic_DNA"/>
</dbReference>
<organism evidence="2 3">
    <name type="scientific">Streptomonospora arabica</name>
    <dbReference type="NCBI Taxonomy" id="412417"/>
    <lineage>
        <taxon>Bacteria</taxon>
        <taxon>Bacillati</taxon>
        <taxon>Actinomycetota</taxon>
        <taxon>Actinomycetes</taxon>
        <taxon>Streptosporangiales</taxon>
        <taxon>Nocardiopsidaceae</taxon>
        <taxon>Streptomonospora</taxon>
    </lineage>
</organism>
<dbReference type="InterPro" id="IPR001387">
    <property type="entry name" value="Cro/C1-type_HTH"/>
</dbReference>
<comment type="caution">
    <text evidence="2">The sequence shown here is derived from an EMBL/GenBank/DDBJ whole genome shotgun (WGS) entry which is preliminary data.</text>
</comment>
<accession>A0ABV9SQ13</accession>
<dbReference type="PROSITE" id="PS50943">
    <property type="entry name" value="HTH_CROC1"/>
    <property type="match status" value="1"/>
</dbReference>
<dbReference type="CDD" id="cd00093">
    <property type="entry name" value="HTH_XRE"/>
    <property type="match status" value="1"/>
</dbReference>
<dbReference type="Pfam" id="PF19054">
    <property type="entry name" value="DUF5753"/>
    <property type="match status" value="1"/>
</dbReference>
<feature type="domain" description="HTH cro/C1-type" evidence="1">
    <location>
        <begin position="11"/>
        <end position="65"/>
    </location>
</feature>
<dbReference type="Gene3D" id="1.10.260.40">
    <property type="entry name" value="lambda repressor-like DNA-binding domains"/>
    <property type="match status" value="1"/>
</dbReference>
<dbReference type="Pfam" id="PF13560">
    <property type="entry name" value="HTH_31"/>
    <property type="match status" value="1"/>
</dbReference>
<keyword evidence="3" id="KW-1185">Reference proteome</keyword>
<dbReference type="InterPro" id="IPR010982">
    <property type="entry name" value="Lambda_DNA-bd_dom_sf"/>
</dbReference>
<name>A0ABV9SQ13_9ACTN</name>
<proteinExistence type="predicted"/>
<sequence>MEEWREFGGYLRDCRSKAGLTIGQVASSIGLSSSLVGKVERGERVCQRITARSLEDLYGTNGALLDRWSRAQARSNDPTWSRQATECEPKASDIKQFHAMLLPGVLQTAGYARATFHHGRPGEDMESVIAARCRRLGSLSATLSFVVPEHVLGTRVGGDEVMSEQLRHILGLVAAGRIVLQVLPSDTPTLAGLAGHFRLFAFRERLPMAYAEHVSGGVLIDDPSEVHRLGTLWATLTAFAYDPSRSAELVEEAEHGYRLAQEQP</sequence>
<dbReference type="Proteomes" id="UP001595858">
    <property type="component" value="Unassembled WGS sequence"/>
</dbReference>
<dbReference type="SMART" id="SM00530">
    <property type="entry name" value="HTH_XRE"/>
    <property type="match status" value="1"/>
</dbReference>